<comment type="caution">
    <text evidence="1">The sequence shown here is derived from an EMBL/GenBank/DDBJ whole genome shotgun (WGS) entry which is preliminary data.</text>
</comment>
<evidence type="ECO:0000313" key="1">
    <source>
        <dbReference type="EMBL" id="GFU56007.1"/>
    </source>
</evidence>
<protein>
    <submittedName>
        <fullName evidence="1">Uncharacterized protein</fullName>
    </submittedName>
</protein>
<sequence length="132" mass="14665">MCPDECVLLIVDGLSGLLGASPLSPSLASEKRSSACEACCWNLVPCGSLVSLAFSVCFCLLKCRFFPVFCCVPSLVDVLLDDLNLPAFYFTCVLWTFRTTDFHLGRFRPEDYLSFCNLMSIFSAILFCIPYL</sequence>
<name>A0A8X6UUM8_NEPPI</name>
<gene>
    <name evidence="1" type="ORF">NPIL_28571</name>
</gene>
<dbReference type="EMBL" id="BMAW01039477">
    <property type="protein sequence ID" value="GFU56007.1"/>
    <property type="molecule type" value="Genomic_DNA"/>
</dbReference>
<proteinExistence type="predicted"/>
<dbReference type="Proteomes" id="UP000887013">
    <property type="component" value="Unassembled WGS sequence"/>
</dbReference>
<organism evidence="1 2">
    <name type="scientific">Nephila pilipes</name>
    <name type="common">Giant wood spider</name>
    <name type="synonym">Nephila maculata</name>
    <dbReference type="NCBI Taxonomy" id="299642"/>
    <lineage>
        <taxon>Eukaryota</taxon>
        <taxon>Metazoa</taxon>
        <taxon>Ecdysozoa</taxon>
        <taxon>Arthropoda</taxon>
        <taxon>Chelicerata</taxon>
        <taxon>Arachnida</taxon>
        <taxon>Araneae</taxon>
        <taxon>Araneomorphae</taxon>
        <taxon>Entelegynae</taxon>
        <taxon>Araneoidea</taxon>
        <taxon>Nephilidae</taxon>
        <taxon>Nephila</taxon>
    </lineage>
</organism>
<keyword evidence="2" id="KW-1185">Reference proteome</keyword>
<dbReference type="AlphaFoldDB" id="A0A8X6UUM8"/>
<accession>A0A8X6UUM8</accession>
<evidence type="ECO:0000313" key="2">
    <source>
        <dbReference type="Proteomes" id="UP000887013"/>
    </source>
</evidence>
<reference evidence="1" key="1">
    <citation type="submission" date="2020-08" db="EMBL/GenBank/DDBJ databases">
        <title>Multicomponent nature underlies the extraordinary mechanical properties of spider dragline silk.</title>
        <authorList>
            <person name="Kono N."/>
            <person name="Nakamura H."/>
            <person name="Mori M."/>
            <person name="Yoshida Y."/>
            <person name="Ohtoshi R."/>
            <person name="Malay A.D."/>
            <person name="Moran D.A.P."/>
            <person name="Tomita M."/>
            <person name="Numata K."/>
            <person name="Arakawa K."/>
        </authorList>
    </citation>
    <scope>NUCLEOTIDE SEQUENCE</scope>
</reference>